<name>A0A1H0IQS0_9HYPH</name>
<sequence length="44" mass="5120">MNSARTLPPAFLFLQYELVKERKDNKSSHRAIKLGFRDSQALLE</sequence>
<organism evidence="1 2">
    <name type="scientific">Filomicrobium insigne</name>
    <dbReference type="NCBI Taxonomy" id="418854"/>
    <lineage>
        <taxon>Bacteria</taxon>
        <taxon>Pseudomonadati</taxon>
        <taxon>Pseudomonadota</taxon>
        <taxon>Alphaproteobacteria</taxon>
        <taxon>Hyphomicrobiales</taxon>
        <taxon>Hyphomicrobiaceae</taxon>
        <taxon>Filomicrobium</taxon>
    </lineage>
</organism>
<protein>
    <recommendedName>
        <fullName evidence="3">Transposase</fullName>
    </recommendedName>
</protein>
<proteinExistence type="predicted"/>
<evidence type="ECO:0000313" key="1">
    <source>
        <dbReference type="EMBL" id="SDO33756.1"/>
    </source>
</evidence>
<reference evidence="1 2" key="1">
    <citation type="submission" date="2016-10" db="EMBL/GenBank/DDBJ databases">
        <authorList>
            <person name="Varghese N."/>
            <person name="Submissions S."/>
        </authorList>
    </citation>
    <scope>NUCLEOTIDE SEQUENCE [LARGE SCALE GENOMIC DNA]</scope>
    <source>
        <strain evidence="1 2">CGMCC 1.6497</strain>
    </source>
</reference>
<gene>
    <name evidence="1" type="ORF">SAMN04488061_0930</name>
</gene>
<keyword evidence="2" id="KW-1185">Reference proteome</keyword>
<comment type="caution">
    <text evidence="1">The sequence shown here is derived from an EMBL/GenBank/DDBJ whole genome shotgun (WGS) entry which is preliminary data.</text>
</comment>
<dbReference type="Proteomes" id="UP000198795">
    <property type="component" value="Unassembled WGS sequence"/>
</dbReference>
<evidence type="ECO:0000313" key="2">
    <source>
        <dbReference type="Proteomes" id="UP000198795"/>
    </source>
</evidence>
<evidence type="ECO:0008006" key="3">
    <source>
        <dbReference type="Google" id="ProtNLM"/>
    </source>
</evidence>
<dbReference type="EMBL" id="FNJC01000001">
    <property type="protein sequence ID" value="SDO33756.1"/>
    <property type="molecule type" value="Genomic_DNA"/>
</dbReference>
<accession>A0A1H0IQS0</accession>